<keyword evidence="4 5" id="KW-0472">Membrane</keyword>
<dbReference type="InterPro" id="IPR052556">
    <property type="entry name" value="PolySynth_Transporter"/>
</dbReference>
<dbReference type="RefSeq" id="WP_154617305.1">
    <property type="nucleotide sequence ID" value="NZ_WLXI01000031.1"/>
</dbReference>
<feature type="non-terminal residue" evidence="6">
    <location>
        <position position="220"/>
    </location>
</feature>
<keyword evidence="2 5" id="KW-0812">Transmembrane</keyword>
<dbReference type="Pfam" id="PF01943">
    <property type="entry name" value="Polysacc_synt"/>
    <property type="match status" value="1"/>
</dbReference>
<organism evidence="6 7">
    <name type="scientific">Streptococcus uberis</name>
    <dbReference type="NCBI Taxonomy" id="1349"/>
    <lineage>
        <taxon>Bacteria</taxon>
        <taxon>Bacillati</taxon>
        <taxon>Bacillota</taxon>
        <taxon>Bacilli</taxon>
        <taxon>Lactobacillales</taxon>
        <taxon>Streptococcaceae</taxon>
        <taxon>Streptococcus</taxon>
    </lineage>
</organism>
<proteinExistence type="predicted"/>
<dbReference type="PANTHER" id="PTHR43424:SF1">
    <property type="entry name" value="LOCUS PUTATIVE PROTEIN 1-RELATED"/>
    <property type="match status" value="1"/>
</dbReference>
<dbReference type="EMBL" id="WLXI01000031">
    <property type="protein sequence ID" value="MTD01291.1"/>
    <property type="molecule type" value="Genomic_DNA"/>
</dbReference>
<evidence type="ECO:0000256" key="2">
    <source>
        <dbReference type="ARBA" id="ARBA00022692"/>
    </source>
</evidence>
<evidence type="ECO:0000256" key="4">
    <source>
        <dbReference type="ARBA" id="ARBA00023136"/>
    </source>
</evidence>
<feature type="transmembrane region" description="Helical" evidence="5">
    <location>
        <begin position="12"/>
        <end position="30"/>
    </location>
</feature>
<feature type="transmembrane region" description="Helical" evidence="5">
    <location>
        <begin position="42"/>
        <end position="63"/>
    </location>
</feature>
<evidence type="ECO:0000256" key="1">
    <source>
        <dbReference type="ARBA" id="ARBA00004141"/>
    </source>
</evidence>
<dbReference type="Proteomes" id="UP000483839">
    <property type="component" value="Unassembled WGS sequence"/>
</dbReference>
<feature type="transmembrane region" description="Helical" evidence="5">
    <location>
        <begin position="84"/>
        <end position="107"/>
    </location>
</feature>
<sequence length="220" mass="25469">MKNLRKNIVYQISYEVLILVIPFITSPYLARVVGPEGLGKFSYSYTMASYFLLFADLGIKNYGNRLIAQSRDNNNNLKRNFSSLVLLRIILGGLVTILYLLYIHFIAQDNMYLLIQSFIVISSIFDISWFYFGLEKFQITIIRNLIIKIATVISIFMLVKAETDLWLYCLIMALGTLISQMILWIPLKNYVHFQFPAKSEVLLHIKPLVILFILSLIHIS</sequence>
<evidence type="ECO:0000313" key="6">
    <source>
        <dbReference type="EMBL" id="MTD01291.1"/>
    </source>
</evidence>
<feature type="transmembrane region" description="Helical" evidence="5">
    <location>
        <begin position="199"/>
        <end position="219"/>
    </location>
</feature>
<evidence type="ECO:0000256" key="3">
    <source>
        <dbReference type="ARBA" id="ARBA00022989"/>
    </source>
</evidence>
<reference evidence="6 7" key="1">
    <citation type="submission" date="2019-11" db="EMBL/GenBank/DDBJ databases">
        <title>Streptococcus uberis isolated from clinical mastitis cases on a southeastern Queensland dairy.</title>
        <authorList>
            <person name="Workentine M.L."/>
            <person name="Price R."/>
            <person name="Olchowy T."/>
        </authorList>
    </citation>
    <scope>NUCLEOTIDE SEQUENCE [LARGE SCALE GENOMIC DNA]</scope>
    <source>
        <strain evidence="6 7">OLC4459-A17</strain>
    </source>
</reference>
<evidence type="ECO:0000256" key="5">
    <source>
        <dbReference type="SAM" id="Phobius"/>
    </source>
</evidence>
<evidence type="ECO:0000313" key="7">
    <source>
        <dbReference type="Proteomes" id="UP000483839"/>
    </source>
</evidence>
<dbReference type="AlphaFoldDB" id="A0A6L6G796"/>
<feature type="transmembrane region" description="Helical" evidence="5">
    <location>
        <begin position="113"/>
        <end position="134"/>
    </location>
</feature>
<dbReference type="PANTHER" id="PTHR43424">
    <property type="entry name" value="LOCUS PUTATIVE PROTEIN 1-RELATED"/>
    <property type="match status" value="1"/>
</dbReference>
<protein>
    <submittedName>
        <fullName evidence="6">Oligosaccharide flippase family protein</fullName>
    </submittedName>
</protein>
<keyword evidence="3 5" id="KW-1133">Transmembrane helix</keyword>
<name>A0A6L6G796_STRUB</name>
<accession>A0A6L6G796</accession>
<comment type="subcellular location">
    <subcellularLocation>
        <location evidence="1">Membrane</location>
        <topology evidence="1">Multi-pass membrane protein</topology>
    </subcellularLocation>
</comment>
<dbReference type="InterPro" id="IPR002797">
    <property type="entry name" value="Polysacc_synth"/>
</dbReference>
<dbReference type="GO" id="GO:0016020">
    <property type="term" value="C:membrane"/>
    <property type="evidence" value="ECO:0007669"/>
    <property type="project" value="UniProtKB-SubCell"/>
</dbReference>
<feature type="transmembrane region" description="Helical" evidence="5">
    <location>
        <begin position="165"/>
        <end position="187"/>
    </location>
</feature>
<gene>
    <name evidence="6" type="ORF">GKS16_03240</name>
</gene>
<comment type="caution">
    <text evidence="6">The sequence shown here is derived from an EMBL/GenBank/DDBJ whole genome shotgun (WGS) entry which is preliminary data.</text>
</comment>